<dbReference type="InterPro" id="IPR003953">
    <property type="entry name" value="FAD-dep_OxRdtase_2_FAD-bd"/>
</dbReference>
<comment type="cofactor">
    <cofactor evidence="1">
        <name>FAD</name>
        <dbReference type="ChEBI" id="CHEBI:57692"/>
    </cofactor>
</comment>
<dbReference type="InterPro" id="IPR036188">
    <property type="entry name" value="FAD/NAD-bd_sf"/>
</dbReference>
<evidence type="ECO:0000256" key="3">
    <source>
        <dbReference type="ARBA" id="ARBA00022827"/>
    </source>
</evidence>
<keyword evidence="3" id="KW-0274">FAD</keyword>
<dbReference type="SUPFAM" id="SSF51905">
    <property type="entry name" value="FAD/NAD(P)-binding domain"/>
    <property type="match status" value="1"/>
</dbReference>
<dbReference type="Proteomes" id="UP001157125">
    <property type="component" value="Unassembled WGS sequence"/>
</dbReference>
<dbReference type="PANTHER" id="PTHR43400">
    <property type="entry name" value="FUMARATE REDUCTASE"/>
    <property type="match status" value="1"/>
</dbReference>
<dbReference type="EMBL" id="BSUN01000001">
    <property type="protein sequence ID" value="GMA34632.1"/>
    <property type="molecule type" value="Genomic_DNA"/>
</dbReference>
<proteinExistence type="predicted"/>
<keyword evidence="4" id="KW-0560">Oxidoreductase</keyword>
<dbReference type="InterPro" id="IPR050315">
    <property type="entry name" value="FAD-oxidoreductase_2"/>
</dbReference>
<dbReference type="RefSeq" id="WP_284327508.1">
    <property type="nucleotide sequence ID" value="NZ_BSUN01000001.1"/>
</dbReference>
<evidence type="ECO:0000256" key="1">
    <source>
        <dbReference type="ARBA" id="ARBA00001974"/>
    </source>
</evidence>
<keyword evidence="2" id="KW-0285">Flavoprotein</keyword>
<dbReference type="Gene3D" id="3.50.50.60">
    <property type="entry name" value="FAD/NAD(P)-binding domain"/>
    <property type="match status" value="1"/>
</dbReference>
<keyword evidence="7" id="KW-1185">Reference proteome</keyword>
<feature type="domain" description="FAD-dependent oxidoreductase 2 FAD-binding" evidence="5">
    <location>
        <begin position="11"/>
        <end position="84"/>
    </location>
</feature>
<evidence type="ECO:0000313" key="7">
    <source>
        <dbReference type="Proteomes" id="UP001157125"/>
    </source>
</evidence>
<accession>A0ABQ6I9U9</accession>
<evidence type="ECO:0000313" key="6">
    <source>
        <dbReference type="EMBL" id="GMA34632.1"/>
    </source>
</evidence>
<name>A0ABQ6I9U9_9MICO</name>
<evidence type="ECO:0000256" key="4">
    <source>
        <dbReference type="ARBA" id="ARBA00023002"/>
    </source>
</evidence>
<reference evidence="7" key="1">
    <citation type="journal article" date="2019" name="Int. J. Syst. Evol. Microbiol.">
        <title>The Global Catalogue of Microorganisms (GCM) 10K type strain sequencing project: providing services to taxonomists for standard genome sequencing and annotation.</title>
        <authorList>
            <consortium name="The Broad Institute Genomics Platform"/>
            <consortium name="The Broad Institute Genome Sequencing Center for Infectious Disease"/>
            <person name="Wu L."/>
            <person name="Ma J."/>
        </authorList>
    </citation>
    <scope>NUCLEOTIDE SEQUENCE [LARGE SCALE GENOMIC DNA]</scope>
    <source>
        <strain evidence="7">NBRC 112299</strain>
    </source>
</reference>
<sequence length="92" mass="9679">MAEQKWDEEVDLLVAGSGAAALSAAIAAADEGLSVLVVESTDRWGGTTAISGGGLWMPNHPDMHTLGKEDSPEKVREYMDTVIGDVGPARLR</sequence>
<evidence type="ECO:0000259" key="5">
    <source>
        <dbReference type="Pfam" id="PF00890"/>
    </source>
</evidence>
<protein>
    <recommendedName>
        <fullName evidence="5">FAD-dependent oxidoreductase 2 FAD-binding domain-containing protein</fullName>
    </recommendedName>
</protein>
<dbReference type="PANTHER" id="PTHR43400:SF10">
    <property type="entry name" value="3-OXOSTEROID 1-DEHYDROGENASE"/>
    <property type="match status" value="1"/>
</dbReference>
<dbReference type="Pfam" id="PF00890">
    <property type="entry name" value="FAD_binding_2"/>
    <property type="match status" value="1"/>
</dbReference>
<evidence type="ECO:0000256" key="2">
    <source>
        <dbReference type="ARBA" id="ARBA00022630"/>
    </source>
</evidence>
<gene>
    <name evidence="6" type="ORF">GCM10025876_08360</name>
</gene>
<organism evidence="6 7">
    <name type="scientific">Demequina litorisediminis</name>
    <dbReference type="NCBI Taxonomy" id="1849022"/>
    <lineage>
        <taxon>Bacteria</taxon>
        <taxon>Bacillati</taxon>
        <taxon>Actinomycetota</taxon>
        <taxon>Actinomycetes</taxon>
        <taxon>Micrococcales</taxon>
        <taxon>Demequinaceae</taxon>
        <taxon>Demequina</taxon>
    </lineage>
</organism>
<comment type="caution">
    <text evidence="6">The sequence shown here is derived from an EMBL/GenBank/DDBJ whole genome shotgun (WGS) entry which is preliminary data.</text>
</comment>